<dbReference type="RefSeq" id="WP_234564742.1">
    <property type="nucleotide sequence ID" value="NZ_JAJTTD010000021.1"/>
</dbReference>
<dbReference type="EMBL" id="JANDXR010000021">
    <property type="protein sequence ID" value="MCP9502575.1"/>
    <property type="molecule type" value="Genomic_DNA"/>
</dbReference>
<sequence>MRKDYKQLKHSQNGEWAAQNVSGKWDVFDSYNQDIVSLSNYEDINFPTEKGDSEVYSVKKGTRYGAITKAGKEVIPFQYDFVASNTYDVLDVMKDSLWGAYSASGNKIIPLSYKKIVLPSERGCQDFWVMKSDSLFYHFNVTSQKIYDLGYEAVANFSKGIAHVRPVGMKIENSEVNRSQLFAPNTNHKDIASVNPEGRRECFGYLVNTNDVVLFDLPVSTTYVELVMEQLKKRGNRKLTEAEKKNILLDITKENRSYDLNSVLDEDEWNY</sequence>
<dbReference type="Proteomes" id="UP001206014">
    <property type="component" value="Unassembled WGS sequence"/>
</dbReference>
<proteinExistence type="predicted"/>
<dbReference type="InterPro" id="IPR032774">
    <property type="entry name" value="WG_beta_rep"/>
</dbReference>
<dbReference type="AlphaFoldDB" id="A0AAW5I929"/>
<evidence type="ECO:0000313" key="2">
    <source>
        <dbReference type="Proteomes" id="UP001206014"/>
    </source>
</evidence>
<accession>A0AAW5I929</accession>
<name>A0AAW5I929_9BACT</name>
<protein>
    <submittedName>
        <fullName evidence="1">WG repeat-containing protein</fullName>
    </submittedName>
</protein>
<dbReference type="Pfam" id="PF14903">
    <property type="entry name" value="WG_beta_rep"/>
    <property type="match status" value="1"/>
</dbReference>
<reference evidence="1" key="1">
    <citation type="submission" date="2022-07" db="EMBL/GenBank/DDBJ databases">
        <title>Prevotella copri.</title>
        <authorList>
            <person name="Yang C."/>
        </authorList>
    </citation>
    <scope>NUCLEOTIDE SEQUENCE</scope>
    <source>
        <strain evidence="1">HF88</strain>
    </source>
</reference>
<evidence type="ECO:0000313" key="1">
    <source>
        <dbReference type="EMBL" id="MCP9502575.1"/>
    </source>
</evidence>
<comment type="caution">
    <text evidence="1">The sequence shown here is derived from an EMBL/GenBank/DDBJ whole genome shotgun (WGS) entry which is preliminary data.</text>
</comment>
<organism evidence="1 2">
    <name type="scientific">Segatella copri</name>
    <dbReference type="NCBI Taxonomy" id="165179"/>
    <lineage>
        <taxon>Bacteria</taxon>
        <taxon>Pseudomonadati</taxon>
        <taxon>Bacteroidota</taxon>
        <taxon>Bacteroidia</taxon>
        <taxon>Bacteroidales</taxon>
        <taxon>Prevotellaceae</taxon>
        <taxon>Segatella</taxon>
    </lineage>
</organism>
<gene>
    <name evidence="1" type="ORF">NND11_13665</name>
</gene>